<reference evidence="2" key="2">
    <citation type="submission" date="2019-10" db="EMBL/GenBank/DDBJ databases">
        <title>Conservation and host-specific expression of non-tandemly repeated heterogenous ribosome RNA gene in arbuscular mycorrhizal fungi.</title>
        <authorList>
            <person name="Maeda T."/>
            <person name="Kobayashi Y."/>
            <person name="Nakagawa T."/>
            <person name="Ezawa T."/>
            <person name="Yamaguchi K."/>
            <person name="Bino T."/>
            <person name="Nishimoto Y."/>
            <person name="Shigenobu S."/>
            <person name="Kawaguchi M."/>
        </authorList>
    </citation>
    <scope>NUCLEOTIDE SEQUENCE</scope>
    <source>
        <strain evidence="2">HR1</strain>
    </source>
</reference>
<accession>A0A2Z6S777</accession>
<evidence type="ECO:0000313" key="1">
    <source>
        <dbReference type="EMBL" id="GBC00147.1"/>
    </source>
</evidence>
<reference evidence="1 3" key="1">
    <citation type="submission" date="2017-11" db="EMBL/GenBank/DDBJ databases">
        <title>The genome of Rhizophagus clarus HR1 reveals common genetic basis of auxotrophy among arbuscular mycorrhizal fungi.</title>
        <authorList>
            <person name="Kobayashi Y."/>
        </authorList>
    </citation>
    <scope>NUCLEOTIDE SEQUENCE [LARGE SCALE GENOMIC DNA]</scope>
    <source>
        <strain evidence="1 3">HR1</strain>
    </source>
</reference>
<proteinExistence type="predicted"/>
<dbReference type="EMBL" id="BLAL01000046">
    <property type="protein sequence ID" value="GES79947.1"/>
    <property type="molecule type" value="Genomic_DNA"/>
</dbReference>
<gene>
    <name evidence="2" type="ORF">RCL2_000724600</name>
    <name evidence="1" type="ORF">RclHR1_03760011</name>
</gene>
<dbReference type="Proteomes" id="UP000247702">
    <property type="component" value="Unassembled WGS sequence"/>
</dbReference>
<dbReference type="Proteomes" id="UP000615446">
    <property type="component" value="Unassembled WGS sequence"/>
</dbReference>
<dbReference type="AlphaFoldDB" id="A0A2Z6S777"/>
<evidence type="ECO:0000313" key="3">
    <source>
        <dbReference type="Proteomes" id="UP000247702"/>
    </source>
</evidence>
<organism evidence="1 3">
    <name type="scientific">Rhizophagus clarus</name>
    <dbReference type="NCBI Taxonomy" id="94130"/>
    <lineage>
        <taxon>Eukaryota</taxon>
        <taxon>Fungi</taxon>
        <taxon>Fungi incertae sedis</taxon>
        <taxon>Mucoromycota</taxon>
        <taxon>Glomeromycotina</taxon>
        <taxon>Glomeromycetes</taxon>
        <taxon>Glomerales</taxon>
        <taxon>Glomeraceae</taxon>
        <taxon>Rhizophagus</taxon>
    </lineage>
</organism>
<protein>
    <submittedName>
        <fullName evidence="1">Uncharacterized protein</fullName>
    </submittedName>
</protein>
<keyword evidence="3" id="KW-1185">Reference proteome</keyword>
<sequence length="139" mass="16151">MSNLNNNPVQNFINILNFNNITSLPFNGNSLRVATYARNYTKIKILIGEDLLKWNVEREAHRLQMNNSNIIHLATMDLWNSHLTDLQKNQFMDLADDANRVNVDYVQANDDALNRIFQMDFLQETNTPFESNIFNGVVF</sequence>
<comment type="caution">
    <text evidence="1">The sequence shown here is derived from an EMBL/GenBank/DDBJ whole genome shotgun (WGS) entry which is preliminary data.</text>
</comment>
<dbReference type="EMBL" id="BEXD01003068">
    <property type="protein sequence ID" value="GBC00147.1"/>
    <property type="molecule type" value="Genomic_DNA"/>
</dbReference>
<name>A0A2Z6S777_9GLOM</name>
<evidence type="ECO:0000313" key="2">
    <source>
        <dbReference type="EMBL" id="GES79947.1"/>
    </source>
</evidence>
<dbReference type="OrthoDB" id="2393785at2759"/>